<accession>A0A1A9RTA8</accession>
<dbReference type="GO" id="GO:0019062">
    <property type="term" value="P:virion attachment to host cell"/>
    <property type="evidence" value="ECO:0007669"/>
    <property type="project" value="InterPro"/>
</dbReference>
<evidence type="ECO:0000259" key="2">
    <source>
        <dbReference type="Pfam" id="PF21882"/>
    </source>
</evidence>
<gene>
    <name evidence="3" type="ORF">A7P90_00035</name>
</gene>
<dbReference type="AlphaFoldDB" id="A0A1A9RTA8"/>
<dbReference type="SUPFAM" id="SSF88874">
    <property type="entry name" value="Receptor-binding domain of short tail fibre protein gp12"/>
    <property type="match status" value="2"/>
</dbReference>
<dbReference type="RefSeq" id="WP_064087186.1">
    <property type="nucleotide sequence ID" value="NZ_LXSG01000002.1"/>
</dbReference>
<comment type="caution">
    <text evidence="3">The sequence shown here is derived from an EMBL/GenBank/DDBJ whole genome shotgun (WGS) entry which is preliminary data.</text>
</comment>
<dbReference type="GO" id="GO:0046718">
    <property type="term" value="P:symbiont entry into host cell"/>
    <property type="evidence" value="ECO:0007669"/>
    <property type="project" value="InterPro"/>
</dbReference>
<evidence type="ECO:0000313" key="4">
    <source>
        <dbReference type="Proteomes" id="UP000077589"/>
    </source>
</evidence>
<evidence type="ECO:0000259" key="1">
    <source>
        <dbReference type="Pfam" id="PF07484"/>
    </source>
</evidence>
<feature type="domain" description="Putative tail fiber protein gp53-like C-terminal" evidence="2">
    <location>
        <begin position="459"/>
        <end position="544"/>
    </location>
</feature>
<dbReference type="InterPro" id="IPR011083">
    <property type="entry name" value="Phage_tail_collar_dom"/>
</dbReference>
<reference evidence="4" key="1">
    <citation type="submission" date="2016-05" db="EMBL/GenBank/DDBJ databases">
        <title>Draft genome of Corynebacterium afermentans subsp. afermentans LCDC 88199T.</title>
        <authorList>
            <person name="Bernier A.-M."/>
            <person name="Bernard K."/>
        </authorList>
    </citation>
    <scope>NUCLEOTIDE SEQUENCE [LARGE SCALE GENOMIC DNA]</scope>
    <source>
        <strain evidence="4">NML04-0072</strain>
    </source>
</reference>
<evidence type="ECO:0000313" key="3">
    <source>
        <dbReference type="EMBL" id="OAM24647.1"/>
    </source>
</evidence>
<dbReference type="Gene3D" id="3.90.1340.10">
    <property type="entry name" value="Phage tail collar domain"/>
    <property type="match status" value="2"/>
</dbReference>
<dbReference type="Pfam" id="PF21882">
    <property type="entry name" value="Gp53-like_C"/>
    <property type="match status" value="1"/>
</dbReference>
<dbReference type="InterPro" id="IPR054075">
    <property type="entry name" value="Gp53-like_C"/>
</dbReference>
<organism evidence="3 4">
    <name type="scientific">Eikenella corrodens</name>
    <dbReference type="NCBI Taxonomy" id="539"/>
    <lineage>
        <taxon>Bacteria</taxon>
        <taxon>Pseudomonadati</taxon>
        <taxon>Pseudomonadota</taxon>
        <taxon>Betaproteobacteria</taxon>
        <taxon>Neisseriales</taxon>
        <taxon>Neisseriaceae</taxon>
        <taxon>Eikenella</taxon>
    </lineage>
</organism>
<dbReference type="OrthoDB" id="8613813at2"/>
<sequence length="544" mass="57976">MPQPKLLPKAWAADGLKNNIPAERNGGLAQEAATYAEGFPSITMTPISVGGKPPSGKDMNGVLHEITANIVWQNQGGRYRFDQAFCDAIGGYPKGAVLISDTLDTEYISLVDANTHNPNSGNNTGKWAIHAGKGLKASTTQAGSVQLSSATNSDREDMAATPKAVKIAYDKAEESAGKGLPVGAVVGFPRAVTNQEGYLKADGSTFAQSTYPDLYRVLGGNRLPKLNRSDVGMTAYFPIADIPDGWIKYDEIATRVTQAAYPELYRKLVVQYGSIDAVPKAEDRFIRNASGSLTVGTQQGDAIRNITGSIEALYGGYRYTLYTKADGAFTMDLDDGANATFSSSKGDSDHNNRKKRVVFDASRSVPTADEVRPKALVMVLCIKAKDSQADVAYWIKAFGKVTNAGTLDAATLAADIQRKANRDEVAPKAHTHRAADITDFAQAVDNLFAAQKAATGYQKMANGLIAEWGSLQVPDDGFLPVVFPVAFPNACLNVQATVIFESAVTYSYILAAHAGKITKTGCHVGISENGIAGSKTVHWVAIGY</sequence>
<dbReference type="Gene3D" id="2.60.40.3940">
    <property type="match status" value="1"/>
</dbReference>
<dbReference type="Proteomes" id="UP000077589">
    <property type="component" value="Unassembled WGS sequence"/>
</dbReference>
<feature type="domain" description="Phage tail collar" evidence="1">
    <location>
        <begin position="183"/>
        <end position="220"/>
    </location>
</feature>
<proteinExistence type="predicted"/>
<name>A0A1A9RTA8_EIKCO</name>
<dbReference type="Pfam" id="PF03406">
    <property type="entry name" value="Phage_fiber_2"/>
    <property type="match status" value="1"/>
</dbReference>
<dbReference type="InterPro" id="IPR037053">
    <property type="entry name" value="Phage_tail_collar_dom_sf"/>
</dbReference>
<dbReference type="InterPro" id="IPR005068">
    <property type="entry name" value="Phage_lambda_Stf-r2"/>
</dbReference>
<dbReference type="EMBL" id="LXSG01000002">
    <property type="protein sequence ID" value="OAM24647.1"/>
    <property type="molecule type" value="Genomic_DNA"/>
</dbReference>
<dbReference type="Pfam" id="PF07484">
    <property type="entry name" value="Collar"/>
    <property type="match status" value="1"/>
</dbReference>
<protein>
    <submittedName>
        <fullName evidence="3">Uncharacterized protein</fullName>
    </submittedName>
</protein>